<reference evidence="11" key="2">
    <citation type="submission" date="2022-09" db="EMBL/GenBank/DDBJ databases">
        <authorList>
            <person name="Sun Q."/>
            <person name="Ohkuma M."/>
        </authorList>
    </citation>
    <scope>NUCLEOTIDE SEQUENCE</scope>
    <source>
        <strain evidence="11">JCM 13583</strain>
    </source>
</reference>
<keyword evidence="4 9" id="KW-0547">Nucleotide-binding</keyword>
<evidence type="ECO:0000256" key="5">
    <source>
        <dbReference type="ARBA" id="ARBA00022801"/>
    </source>
</evidence>
<feature type="active site" description="Proton acceptor" evidence="9">
    <location>
        <position position="124"/>
    </location>
</feature>
<dbReference type="GO" id="GO:0005829">
    <property type="term" value="C:cytosol"/>
    <property type="evidence" value="ECO:0007669"/>
    <property type="project" value="TreeGrafter"/>
</dbReference>
<comment type="caution">
    <text evidence="11">The sequence shown here is derived from an EMBL/GenBank/DDBJ whole genome shotgun (WGS) entry which is preliminary data.</text>
</comment>
<dbReference type="HAMAP" id="MF_00179">
    <property type="entry name" value="RibA"/>
    <property type="match status" value="1"/>
</dbReference>
<dbReference type="EC" id="3.5.4.25" evidence="9"/>
<feature type="binding site" evidence="9">
    <location>
        <position position="147"/>
    </location>
    <ligand>
        <name>GTP</name>
        <dbReference type="ChEBI" id="CHEBI:37565"/>
    </ligand>
</feature>
<evidence type="ECO:0000313" key="12">
    <source>
        <dbReference type="Proteomes" id="UP000632195"/>
    </source>
</evidence>
<dbReference type="NCBIfam" id="NF001591">
    <property type="entry name" value="PRK00393.1"/>
    <property type="match status" value="1"/>
</dbReference>
<evidence type="ECO:0000256" key="8">
    <source>
        <dbReference type="ARBA" id="ARBA00049295"/>
    </source>
</evidence>
<dbReference type="GO" id="GO:0008270">
    <property type="term" value="F:zinc ion binding"/>
    <property type="evidence" value="ECO:0007669"/>
    <property type="project" value="UniProtKB-UniRule"/>
</dbReference>
<feature type="binding site" evidence="9">
    <location>
        <position position="152"/>
    </location>
    <ligand>
        <name>GTP</name>
        <dbReference type="ChEBI" id="CHEBI:37565"/>
    </ligand>
</feature>
<dbReference type="GO" id="GO:0008686">
    <property type="term" value="F:3,4-dihydroxy-2-butanone-4-phosphate synthase activity"/>
    <property type="evidence" value="ECO:0007669"/>
    <property type="project" value="TreeGrafter"/>
</dbReference>
<dbReference type="InterPro" id="IPR036144">
    <property type="entry name" value="RibA-like_sf"/>
</dbReference>
<evidence type="ECO:0000256" key="4">
    <source>
        <dbReference type="ARBA" id="ARBA00022741"/>
    </source>
</evidence>
<evidence type="ECO:0000256" key="9">
    <source>
        <dbReference type="HAMAP-Rule" id="MF_00179"/>
    </source>
</evidence>
<sequence length="192" mass="22029">MIKLYAKAKLPTMAGMFDIYTFENDEHQDHAVLVKGDVTGKEDVPLRIHSECLTGDVFGSRRCDCRDQLIRSLVYLGKQEYGMLIYLRQEGRGIGLLNKIRAYSLQDQGYDTVEANLMLGLPVDKRDYTFAVEVLKYFNVKSVKVMTNNPAKMDFLLEHGIRVTGRIPVKSTPTPYDEFYLTTKRERLGHQL</sequence>
<gene>
    <name evidence="9 11" type="primary">ribA</name>
    <name evidence="11" type="ORF">GCM10007108_08780</name>
</gene>
<dbReference type="Gene3D" id="3.40.50.10990">
    <property type="entry name" value="GTP cyclohydrolase II"/>
    <property type="match status" value="1"/>
</dbReference>
<evidence type="ECO:0000259" key="10">
    <source>
        <dbReference type="Pfam" id="PF00925"/>
    </source>
</evidence>
<dbReference type="RefSeq" id="WP_188680639.1">
    <property type="nucleotide sequence ID" value="NZ_BMNY01000001.1"/>
</dbReference>
<feature type="binding site" evidence="9">
    <location>
        <position position="65"/>
    </location>
    <ligand>
        <name>Zn(2+)</name>
        <dbReference type="ChEBI" id="CHEBI:29105"/>
        <note>catalytic</note>
    </ligand>
</feature>
<comment type="similarity">
    <text evidence="9">Belongs to the GTP cyclohydrolase II family.</text>
</comment>
<dbReference type="CDD" id="cd00641">
    <property type="entry name" value="GTP_cyclohydro2"/>
    <property type="match status" value="1"/>
</dbReference>
<feature type="binding site" evidence="9">
    <location>
        <position position="112"/>
    </location>
    <ligand>
        <name>GTP</name>
        <dbReference type="ChEBI" id="CHEBI:37565"/>
    </ligand>
</feature>
<dbReference type="PANTHER" id="PTHR21327:SF18">
    <property type="entry name" value="3,4-DIHYDROXY-2-BUTANONE 4-PHOSPHATE SYNTHASE"/>
    <property type="match status" value="1"/>
</dbReference>
<dbReference type="AlphaFoldDB" id="A0AA37BRY4"/>
<keyword evidence="6 9" id="KW-0862">Zinc</keyword>
<feature type="binding site" evidence="9">
    <location>
        <position position="52"/>
    </location>
    <ligand>
        <name>Zn(2+)</name>
        <dbReference type="ChEBI" id="CHEBI:29105"/>
        <note>catalytic</note>
    </ligand>
</feature>
<evidence type="ECO:0000256" key="7">
    <source>
        <dbReference type="ARBA" id="ARBA00023134"/>
    </source>
</evidence>
<keyword evidence="12" id="KW-1185">Reference proteome</keyword>
<feature type="binding site" evidence="9">
    <location>
        <position position="68"/>
    </location>
    <ligand>
        <name>GTP</name>
        <dbReference type="ChEBI" id="CHEBI:37565"/>
    </ligand>
</feature>
<dbReference type="EMBL" id="BMNY01000001">
    <property type="protein sequence ID" value="GGM72927.1"/>
    <property type="molecule type" value="Genomic_DNA"/>
</dbReference>
<keyword evidence="2 9" id="KW-0686">Riboflavin biosynthesis</keyword>
<accession>A0AA37BRY4</accession>
<dbReference type="InterPro" id="IPR000926">
    <property type="entry name" value="RibA"/>
</dbReference>
<comment type="pathway">
    <text evidence="1 9">Cofactor biosynthesis; riboflavin biosynthesis; 5-amino-6-(D-ribitylamino)uracil from GTP: step 1/4.</text>
</comment>
<dbReference type="GO" id="GO:0003935">
    <property type="term" value="F:GTP cyclohydrolase II activity"/>
    <property type="evidence" value="ECO:0007669"/>
    <property type="project" value="UniProtKB-UniRule"/>
</dbReference>
<dbReference type="InterPro" id="IPR032677">
    <property type="entry name" value="GTP_cyclohydro_II"/>
</dbReference>
<dbReference type="Proteomes" id="UP000632195">
    <property type="component" value="Unassembled WGS sequence"/>
</dbReference>
<evidence type="ECO:0000256" key="2">
    <source>
        <dbReference type="ARBA" id="ARBA00022619"/>
    </source>
</evidence>
<dbReference type="GO" id="GO:0009231">
    <property type="term" value="P:riboflavin biosynthetic process"/>
    <property type="evidence" value="ECO:0007669"/>
    <property type="project" value="UniProtKB-UniRule"/>
</dbReference>
<keyword evidence="7 9" id="KW-0342">GTP-binding</keyword>
<evidence type="ECO:0000256" key="6">
    <source>
        <dbReference type="ARBA" id="ARBA00022833"/>
    </source>
</evidence>
<protein>
    <recommendedName>
        <fullName evidence="9">GTP cyclohydrolase-2</fullName>
        <ecNumber evidence="9">3.5.4.25</ecNumber>
    </recommendedName>
    <alternativeName>
        <fullName evidence="9">GTP cyclohydrolase II</fullName>
    </alternativeName>
</protein>
<feature type="binding site" evidence="9">
    <location>
        <position position="63"/>
    </location>
    <ligand>
        <name>Zn(2+)</name>
        <dbReference type="ChEBI" id="CHEBI:29105"/>
        <note>catalytic</note>
    </ligand>
</feature>
<organism evidence="11 12">
    <name type="scientific">Thermogymnomonas acidicola</name>
    <dbReference type="NCBI Taxonomy" id="399579"/>
    <lineage>
        <taxon>Archaea</taxon>
        <taxon>Methanobacteriati</taxon>
        <taxon>Thermoplasmatota</taxon>
        <taxon>Thermoplasmata</taxon>
        <taxon>Thermoplasmatales</taxon>
        <taxon>Thermogymnomonas</taxon>
    </lineage>
</organism>
<feature type="active site" description="Nucleophile" evidence="9">
    <location>
        <position position="126"/>
    </location>
</feature>
<dbReference type="FunFam" id="3.40.50.10990:FF:000002">
    <property type="entry name" value="GTP cyclohydrolase-2"/>
    <property type="match status" value="1"/>
</dbReference>
<reference evidence="11" key="1">
    <citation type="journal article" date="2014" name="Int. J. Syst. Evol. Microbiol.">
        <title>Complete genome sequence of Corynebacterium casei LMG S-19264T (=DSM 44701T), isolated from a smear-ripened cheese.</title>
        <authorList>
            <consortium name="US DOE Joint Genome Institute (JGI-PGF)"/>
            <person name="Walter F."/>
            <person name="Albersmeier A."/>
            <person name="Kalinowski J."/>
            <person name="Ruckert C."/>
        </authorList>
    </citation>
    <scope>NUCLEOTIDE SEQUENCE</scope>
    <source>
        <strain evidence="11">JCM 13583</strain>
    </source>
</reference>
<dbReference type="PANTHER" id="PTHR21327">
    <property type="entry name" value="GTP CYCLOHYDROLASE II-RELATED"/>
    <property type="match status" value="1"/>
</dbReference>
<feature type="binding site" evidence="9">
    <location>
        <begin position="90"/>
        <end position="92"/>
    </location>
    <ligand>
        <name>GTP</name>
        <dbReference type="ChEBI" id="CHEBI:37565"/>
    </ligand>
</feature>
<feature type="domain" description="GTP cyclohydrolase II" evidence="10">
    <location>
        <begin position="6"/>
        <end position="168"/>
    </location>
</feature>
<comment type="catalytic activity">
    <reaction evidence="8 9">
        <text>GTP + 4 H2O = 2,5-diamino-6-hydroxy-4-(5-phosphoribosylamino)-pyrimidine + formate + 2 phosphate + 3 H(+)</text>
        <dbReference type="Rhea" id="RHEA:23704"/>
        <dbReference type="ChEBI" id="CHEBI:15377"/>
        <dbReference type="ChEBI" id="CHEBI:15378"/>
        <dbReference type="ChEBI" id="CHEBI:15740"/>
        <dbReference type="ChEBI" id="CHEBI:37565"/>
        <dbReference type="ChEBI" id="CHEBI:43474"/>
        <dbReference type="ChEBI" id="CHEBI:58614"/>
        <dbReference type="EC" id="3.5.4.25"/>
    </reaction>
</comment>
<dbReference type="NCBIfam" id="TIGR00505">
    <property type="entry name" value="ribA"/>
    <property type="match status" value="1"/>
</dbReference>
<keyword evidence="3 9" id="KW-0479">Metal-binding</keyword>
<dbReference type="SUPFAM" id="SSF142695">
    <property type="entry name" value="RibA-like"/>
    <property type="match status" value="1"/>
</dbReference>
<name>A0AA37BRY4_9ARCH</name>
<evidence type="ECO:0000256" key="1">
    <source>
        <dbReference type="ARBA" id="ARBA00004853"/>
    </source>
</evidence>
<feature type="binding site" evidence="9">
    <location>
        <begin position="47"/>
        <end position="51"/>
    </location>
    <ligand>
        <name>GTP</name>
        <dbReference type="ChEBI" id="CHEBI:37565"/>
    </ligand>
</feature>
<dbReference type="GO" id="GO:0005525">
    <property type="term" value="F:GTP binding"/>
    <property type="evidence" value="ECO:0007669"/>
    <property type="project" value="UniProtKB-KW"/>
</dbReference>
<comment type="cofactor">
    <cofactor evidence="9">
        <name>Zn(2+)</name>
        <dbReference type="ChEBI" id="CHEBI:29105"/>
    </cofactor>
    <text evidence="9">Binds 1 zinc ion per subunit.</text>
</comment>
<comment type="function">
    <text evidence="9">Catalyzes the conversion of GTP to 2,5-diamino-6-ribosylamino-4(3H)-pyrimidinone 5'-phosphate (DARP), formate and pyrophosphate.</text>
</comment>
<dbReference type="Pfam" id="PF00925">
    <property type="entry name" value="GTP_cyclohydro2"/>
    <property type="match status" value="1"/>
</dbReference>
<keyword evidence="5 9" id="KW-0378">Hydrolase</keyword>
<proteinExistence type="inferred from homology"/>
<evidence type="ECO:0000313" key="11">
    <source>
        <dbReference type="EMBL" id="GGM72927.1"/>
    </source>
</evidence>
<evidence type="ECO:0000256" key="3">
    <source>
        <dbReference type="ARBA" id="ARBA00022723"/>
    </source>
</evidence>